<reference evidence="3" key="1">
    <citation type="submission" date="2017-03" db="EMBL/GenBank/DDBJ databases">
        <title>Genomes of endolithic fungi from Antarctica.</title>
        <authorList>
            <person name="Coleine C."/>
            <person name="Masonjones S."/>
            <person name="Stajich J.E."/>
        </authorList>
    </citation>
    <scope>NUCLEOTIDE SEQUENCE [LARGE SCALE GENOMIC DNA]</scope>
    <source>
        <strain evidence="3">CCFEE 5527</strain>
    </source>
</reference>
<gene>
    <name evidence="2" type="ORF">B0A48_09037</name>
</gene>
<comment type="caution">
    <text evidence="2">The sequence shown here is derived from an EMBL/GenBank/DDBJ whole genome shotgun (WGS) entry which is preliminary data.</text>
</comment>
<dbReference type="STRING" id="1507870.A0A1V8T1R3"/>
<dbReference type="InterPro" id="IPR018810">
    <property type="entry name" value="UPF0662"/>
</dbReference>
<evidence type="ECO:0000313" key="2">
    <source>
        <dbReference type="EMBL" id="OQO05270.1"/>
    </source>
</evidence>
<name>A0A1V8T1R3_9PEZI</name>
<dbReference type="GO" id="GO:0005737">
    <property type="term" value="C:cytoplasm"/>
    <property type="evidence" value="ECO:0007669"/>
    <property type="project" value="TreeGrafter"/>
</dbReference>
<dbReference type="EMBL" id="NAJO01000019">
    <property type="protein sequence ID" value="OQO05270.1"/>
    <property type="molecule type" value="Genomic_DNA"/>
</dbReference>
<evidence type="ECO:0000313" key="3">
    <source>
        <dbReference type="Proteomes" id="UP000192596"/>
    </source>
</evidence>
<dbReference type="AlphaFoldDB" id="A0A1V8T1R3"/>
<protein>
    <submittedName>
        <fullName evidence="2">Uncharacterized protein</fullName>
    </submittedName>
</protein>
<dbReference type="OrthoDB" id="2011986at2759"/>
<accession>A0A1V8T1R3</accession>
<keyword evidence="3" id="KW-1185">Reference proteome</keyword>
<feature type="region of interest" description="Disordered" evidence="1">
    <location>
        <begin position="451"/>
        <end position="475"/>
    </location>
</feature>
<dbReference type="InParanoid" id="A0A1V8T1R3"/>
<evidence type="ECO:0000256" key="1">
    <source>
        <dbReference type="SAM" id="MobiDB-lite"/>
    </source>
</evidence>
<dbReference type="Pfam" id="PF10303">
    <property type="entry name" value="DUF2408"/>
    <property type="match status" value="2"/>
</dbReference>
<dbReference type="GO" id="GO:0005634">
    <property type="term" value="C:nucleus"/>
    <property type="evidence" value="ECO:0007669"/>
    <property type="project" value="TreeGrafter"/>
</dbReference>
<dbReference type="PANTHER" id="PTHR28086">
    <property type="entry name" value="UPF0662 PROTEIN YPL260W"/>
    <property type="match status" value="1"/>
</dbReference>
<dbReference type="Proteomes" id="UP000192596">
    <property type="component" value="Unassembled WGS sequence"/>
</dbReference>
<sequence>MTDSPAFRAPLDPAEQPILDSILTLRDKLSLLKQDRSTYVKSQDVISLYNALLSQVSSLNALRENKRTEQNRVDTVLDDCFQLISLFFLTIGRNNEAPAVYSAVSTVKRLLDHLAEAKFYSPTDLDGIEGHIVKWEGSVERHPDDSEHMITLLKARIAVCKQTLQELRDGLSRLDPQMLATYQKLVSILRSLSACNTRSRYPEQEVKEFEAQLLEIQDGLHETRDSHVGQSAEEVYADRLAAIRLTEGGAREGDVVVKSLLARCLLWCEIVQEKKGKIDDRFEEVYTKLLKIRNNLEQMNLTHAWSLRETDLYSFQRQLDRIDESRVEGNFLDALNRPADLHAQRTLLYLLRKSYAFIYQYIVSSEPVSEALLPIYNQLLTLKRCLVEVQNNGGVDSPRELYPYSMKLNSIDNMKKDGAFRIGDEIPEGQGSCISLLAECFEMAYELRTEAQEKEEEAEERAQAQTNGGVEVGGN</sequence>
<dbReference type="PANTHER" id="PTHR28086:SF1">
    <property type="entry name" value="CU(2+) SUPPRESSING AND BLEOMYCIN SENSITIVE PROTEIN 1"/>
    <property type="match status" value="1"/>
</dbReference>
<organism evidence="2 3">
    <name type="scientific">Cryoendolithus antarcticus</name>
    <dbReference type="NCBI Taxonomy" id="1507870"/>
    <lineage>
        <taxon>Eukaryota</taxon>
        <taxon>Fungi</taxon>
        <taxon>Dikarya</taxon>
        <taxon>Ascomycota</taxon>
        <taxon>Pezizomycotina</taxon>
        <taxon>Dothideomycetes</taxon>
        <taxon>Dothideomycetidae</taxon>
        <taxon>Cladosporiales</taxon>
        <taxon>Cladosporiaceae</taxon>
        <taxon>Cryoendolithus</taxon>
    </lineage>
</organism>
<proteinExistence type="predicted"/>
<dbReference type="FunCoup" id="A0A1V8T1R3">
    <property type="interactions" value="73"/>
</dbReference>